<dbReference type="KEGG" id="tki:TKV_c23930"/>
<dbReference type="AlphaFoldDB" id="A0A097AUP3"/>
<evidence type="ECO:0000313" key="4">
    <source>
        <dbReference type="Proteomes" id="UP000029669"/>
    </source>
</evidence>
<reference evidence="4" key="1">
    <citation type="journal article" date="2015" name="Genome Announc.">
        <title>Whole-Genome Sequences of 80 Environmental and Clinical Isolates of Burkholderia pseudomallei.</title>
        <authorList>
            <person name="Johnson S.L."/>
            <person name="Baker A.L."/>
            <person name="Chain P.S."/>
            <person name="Currie B.J."/>
            <person name="Daligault H.E."/>
            <person name="Davenport K.W."/>
            <person name="Davis C.B."/>
            <person name="Inglis T.J."/>
            <person name="Kaestli M."/>
            <person name="Koren S."/>
            <person name="Mayo M."/>
            <person name="Merritt A.J."/>
            <person name="Price E.P."/>
            <person name="Sarovich D.S."/>
            <person name="Warner J."/>
            <person name="Rosovitz M.J."/>
        </authorList>
    </citation>
    <scope>NUCLEOTIDE SEQUENCE [LARGE SCALE GENOMIC DNA]</scope>
    <source>
        <strain evidence="4">DSM 2030</strain>
    </source>
</reference>
<gene>
    <name evidence="3" type="ORF">TKV_c23930</name>
</gene>
<accession>A0A097AUP3</accession>
<evidence type="ECO:0000313" key="3">
    <source>
        <dbReference type="EMBL" id="AIS53515.1"/>
    </source>
</evidence>
<dbReference type="STRING" id="2325.TKV_c23930"/>
<evidence type="ECO:0000259" key="2">
    <source>
        <dbReference type="Pfam" id="PF09648"/>
    </source>
</evidence>
<keyword evidence="1" id="KW-1133">Transmembrane helix</keyword>
<dbReference type="RefSeq" id="WP_049686075.1">
    <property type="nucleotide sequence ID" value="NZ_CP009170.1"/>
</dbReference>
<keyword evidence="1" id="KW-0812">Transmembrane</keyword>
<keyword evidence="1" id="KW-0472">Membrane</keyword>
<dbReference type="HOGENOM" id="CLU_086652_0_0_9"/>
<dbReference type="OrthoDB" id="2388036at2"/>
<dbReference type="EMBL" id="CP009170">
    <property type="protein sequence ID" value="AIS53515.1"/>
    <property type="molecule type" value="Genomic_DNA"/>
</dbReference>
<dbReference type="InterPro" id="IPR018604">
    <property type="entry name" value="YycI-like"/>
</dbReference>
<sequence length="276" mass="32559">MNWSKAKTVMIITFAILNVLLYLTIAKMNKPEPHILSGEDLHSLEEVLSQNNIILKTAIPQNTEPMPLIKVKREIFDENFVLENFIKGQKYEKYKENKYTIFKFENKTIKVDGISFYYSEKSDKFEHMSSFQKEEYIQDFINNYHFKEINVQVEKISQGKEVKIKYFQTYKDYFIDGGWIEGKIDDKSFEFSKCWFGSVAMENAKKDVIDAVYALLKLVEIKRDKKPMVIKEIKLGYYFNWSNATKGEAVPVWRITTEEGDKYYINAYTGNFEEGK</sequence>
<evidence type="ECO:0000256" key="1">
    <source>
        <dbReference type="SAM" id="Phobius"/>
    </source>
</evidence>
<feature type="domain" description="Regulatory protein YycH-like" evidence="2">
    <location>
        <begin position="39"/>
        <end position="268"/>
    </location>
</feature>
<dbReference type="Proteomes" id="UP000029669">
    <property type="component" value="Chromosome"/>
</dbReference>
<keyword evidence="4" id="KW-1185">Reference proteome</keyword>
<organism evidence="3 4">
    <name type="scientific">Thermoanaerobacter kivui</name>
    <name type="common">Acetogenium kivui</name>
    <dbReference type="NCBI Taxonomy" id="2325"/>
    <lineage>
        <taxon>Bacteria</taxon>
        <taxon>Bacillati</taxon>
        <taxon>Bacillota</taxon>
        <taxon>Clostridia</taxon>
        <taxon>Thermoanaerobacterales</taxon>
        <taxon>Thermoanaerobacteraceae</taxon>
        <taxon>Thermoanaerobacter</taxon>
    </lineage>
</organism>
<dbReference type="GO" id="GO:0016020">
    <property type="term" value="C:membrane"/>
    <property type="evidence" value="ECO:0007669"/>
    <property type="project" value="InterPro"/>
</dbReference>
<dbReference type="eggNOG" id="COG4853">
    <property type="taxonomic scope" value="Bacteria"/>
</dbReference>
<name>A0A097AUP3_THEKI</name>
<dbReference type="Gene3D" id="2.40.128.690">
    <property type="entry name" value="YycH protein, domain 3-like"/>
    <property type="match status" value="1"/>
</dbReference>
<feature type="transmembrane region" description="Helical" evidence="1">
    <location>
        <begin position="6"/>
        <end position="25"/>
    </location>
</feature>
<protein>
    <recommendedName>
        <fullName evidence="2">Regulatory protein YycH-like domain-containing protein</fullName>
    </recommendedName>
</protein>
<proteinExistence type="predicted"/>
<dbReference type="Pfam" id="PF09648">
    <property type="entry name" value="YycI"/>
    <property type="match status" value="1"/>
</dbReference>